<feature type="transmembrane region" description="Helical" evidence="1">
    <location>
        <begin position="65"/>
        <end position="84"/>
    </location>
</feature>
<evidence type="ECO:0000313" key="3">
    <source>
        <dbReference type="Proteomes" id="UP000617531"/>
    </source>
</evidence>
<dbReference type="EMBL" id="BNAI01000001">
    <property type="protein sequence ID" value="GHF07853.1"/>
    <property type="molecule type" value="Genomic_DNA"/>
</dbReference>
<dbReference type="RefSeq" id="WP_191281851.1">
    <property type="nucleotide sequence ID" value="NZ_BNAI01000001.1"/>
</dbReference>
<keyword evidence="1" id="KW-0472">Membrane</keyword>
<name>A0A8J3GNL5_9MICO</name>
<protein>
    <recommendedName>
        <fullName evidence="4">Multidrug DMT transporter permease</fullName>
    </recommendedName>
</protein>
<evidence type="ECO:0008006" key="4">
    <source>
        <dbReference type="Google" id="ProtNLM"/>
    </source>
</evidence>
<feature type="transmembrane region" description="Helical" evidence="1">
    <location>
        <begin position="253"/>
        <end position="274"/>
    </location>
</feature>
<feature type="transmembrane region" description="Helical" evidence="1">
    <location>
        <begin position="184"/>
        <end position="205"/>
    </location>
</feature>
<comment type="caution">
    <text evidence="2">The sequence shown here is derived from an EMBL/GenBank/DDBJ whole genome shotgun (WGS) entry which is preliminary data.</text>
</comment>
<feature type="transmembrane region" description="Helical" evidence="1">
    <location>
        <begin position="124"/>
        <end position="145"/>
    </location>
</feature>
<sequence length="311" mass="31990">MNPLDDLAAQSAIGNIPVLGILIALVGAVFLSLGAQFQHAGVGVVEERHGSGNKAGLSVRQLLRLLARPSWVIGTVLLGLAILFQLGSLTFAPLIVVQPIGAVALVITAIVNARVTKTKLGGPVLRAIALCVGGIALFVTVATFVAGEQVVGETQLVIVLSILGAVILLLGLTFAFARKKAGALFYIVSAGVLYGFVATLAKVVINRLGNLMAGVVGGEFEWLTIACIAALLLAVVLGAYFVQTAYSLGSPDLVIAGLTVVDPLLAVAIGIAVLGEAAHAPLWVIPVWAVAASVAVYGVYQLAKHHPQTHR</sequence>
<feature type="transmembrane region" description="Helical" evidence="1">
    <location>
        <begin position="12"/>
        <end position="33"/>
    </location>
</feature>
<feature type="transmembrane region" description="Helical" evidence="1">
    <location>
        <begin position="220"/>
        <end position="241"/>
    </location>
</feature>
<feature type="transmembrane region" description="Helical" evidence="1">
    <location>
        <begin position="90"/>
        <end position="112"/>
    </location>
</feature>
<dbReference type="PANTHER" id="PTHR40761">
    <property type="entry name" value="CONSERVED INTEGRAL MEMBRANE ALANINE VALINE AND LEUCINE RICH PROTEIN-RELATED"/>
    <property type="match status" value="1"/>
</dbReference>
<organism evidence="2 3">
    <name type="scientific">Pseudolysinimonas yzui</name>
    <dbReference type="NCBI Taxonomy" id="2708254"/>
    <lineage>
        <taxon>Bacteria</taxon>
        <taxon>Bacillati</taxon>
        <taxon>Actinomycetota</taxon>
        <taxon>Actinomycetes</taxon>
        <taxon>Micrococcales</taxon>
        <taxon>Microbacteriaceae</taxon>
        <taxon>Pseudolysinimonas</taxon>
    </lineage>
</organism>
<feature type="transmembrane region" description="Helical" evidence="1">
    <location>
        <begin position="157"/>
        <end position="177"/>
    </location>
</feature>
<feature type="transmembrane region" description="Helical" evidence="1">
    <location>
        <begin position="280"/>
        <end position="303"/>
    </location>
</feature>
<reference evidence="2" key="1">
    <citation type="journal article" date="2014" name="Int. J. Syst. Evol. Microbiol.">
        <title>Complete genome sequence of Corynebacterium casei LMG S-19264T (=DSM 44701T), isolated from a smear-ripened cheese.</title>
        <authorList>
            <consortium name="US DOE Joint Genome Institute (JGI-PGF)"/>
            <person name="Walter F."/>
            <person name="Albersmeier A."/>
            <person name="Kalinowski J."/>
            <person name="Ruckert C."/>
        </authorList>
    </citation>
    <scope>NUCLEOTIDE SEQUENCE</scope>
    <source>
        <strain evidence="2">CGMCC 1.16548</strain>
    </source>
</reference>
<proteinExistence type="predicted"/>
<evidence type="ECO:0000313" key="2">
    <source>
        <dbReference type="EMBL" id="GHF07853.1"/>
    </source>
</evidence>
<keyword evidence="1" id="KW-1133">Transmembrane helix</keyword>
<keyword evidence="3" id="KW-1185">Reference proteome</keyword>
<accession>A0A8J3GNL5</accession>
<dbReference type="Proteomes" id="UP000617531">
    <property type="component" value="Unassembled WGS sequence"/>
</dbReference>
<reference evidence="2" key="2">
    <citation type="submission" date="2020-09" db="EMBL/GenBank/DDBJ databases">
        <authorList>
            <person name="Sun Q."/>
            <person name="Zhou Y."/>
        </authorList>
    </citation>
    <scope>NUCLEOTIDE SEQUENCE</scope>
    <source>
        <strain evidence="2">CGMCC 1.16548</strain>
    </source>
</reference>
<evidence type="ECO:0000256" key="1">
    <source>
        <dbReference type="SAM" id="Phobius"/>
    </source>
</evidence>
<gene>
    <name evidence="2" type="ORF">GCM10011600_05750</name>
</gene>
<dbReference type="AlphaFoldDB" id="A0A8J3GNL5"/>
<dbReference type="PANTHER" id="PTHR40761:SF1">
    <property type="entry name" value="CONSERVED INTEGRAL MEMBRANE ALANINE VALINE AND LEUCINE RICH PROTEIN-RELATED"/>
    <property type="match status" value="1"/>
</dbReference>
<keyword evidence="1" id="KW-0812">Transmembrane</keyword>